<evidence type="ECO:0000313" key="2">
    <source>
        <dbReference type="EnsemblPlants" id="PGSC0003DMT400096560"/>
    </source>
</evidence>
<name>M1DYQ6_SOLTU</name>
<evidence type="ECO:0000313" key="3">
    <source>
        <dbReference type="Proteomes" id="UP000011115"/>
    </source>
</evidence>
<dbReference type="Proteomes" id="UP000011115">
    <property type="component" value="Unassembled WGS sequence"/>
</dbReference>
<dbReference type="HOGENOM" id="CLU_028647_0_4_1"/>
<feature type="compositionally biased region" description="Polar residues" evidence="1">
    <location>
        <begin position="42"/>
        <end position="54"/>
    </location>
</feature>
<feature type="region of interest" description="Disordered" evidence="1">
    <location>
        <begin position="1"/>
        <end position="63"/>
    </location>
</feature>
<sequence>MAPKKAPTFAPRGKSKSIAPRSRLIDEEIDAETDPAYVPPATRTSTIAPRTTRNQSKKTKPATQDPLKCSLVLGFSVDISEATIYRFLYGPSHTLAINTVELDYRWDIMQTGSFQRNAEQRENLLRWLARHLAIDAFDGCEAERASKRKRQDKEAARWASIVDEELRQQQLREIGTGASRSVSTTTCSVRVADRTTDGVVIVEVGTTEGGTIIDPAGSGKPNPPTC</sequence>
<dbReference type="InParanoid" id="M1DYQ6"/>
<evidence type="ECO:0000256" key="1">
    <source>
        <dbReference type="SAM" id="MobiDB-lite"/>
    </source>
</evidence>
<keyword evidence="3" id="KW-1185">Reference proteome</keyword>
<accession>M1DYQ6</accession>
<dbReference type="AlphaFoldDB" id="M1DYQ6"/>
<reference evidence="3" key="1">
    <citation type="journal article" date="2011" name="Nature">
        <title>Genome sequence and analysis of the tuber crop potato.</title>
        <authorList>
            <consortium name="The Potato Genome Sequencing Consortium"/>
        </authorList>
    </citation>
    <scope>NUCLEOTIDE SEQUENCE [LARGE SCALE GENOMIC DNA]</scope>
    <source>
        <strain evidence="3">cv. DM1-3 516 R44</strain>
    </source>
</reference>
<reference evidence="2" key="2">
    <citation type="submission" date="2015-06" db="UniProtKB">
        <authorList>
            <consortium name="EnsemblPlants"/>
        </authorList>
    </citation>
    <scope>IDENTIFICATION</scope>
    <source>
        <strain evidence="2">DM1-3 516 R44</strain>
    </source>
</reference>
<proteinExistence type="predicted"/>
<dbReference type="PaxDb" id="4113-PGSC0003DMT400096560"/>
<dbReference type="Gramene" id="PGSC0003DMT400096560">
    <property type="protein sequence ID" value="PGSC0003DMT400096560"/>
    <property type="gene ID" value="PGSC0003DMG400046131"/>
</dbReference>
<protein>
    <submittedName>
        <fullName evidence="2">Integrase core domain containing protein</fullName>
    </submittedName>
</protein>
<dbReference type="EnsemblPlants" id="PGSC0003DMT400096560">
    <property type="protein sequence ID" value="PGSC0003DMT400096560"/>
    <property type="gene ID" value="PGSC0003DMG400046131"/>
</dbReference>
<organism evidence="2 3">
    <name type="scientific">Solanum tuberosum</name>
    <name type="common">Potato</name>
    <dbReference type="NCBI Taxonomy" id="4113"/>
    <lineage>
        <taxon>Eukaryota</taxon>
        <taxon>Viridiplantae</taxon>
        <taxon>Streptophyta</taxon>
        <taxon>Embryophyta</taxon>
        <taxon>Tracheophyta</taxon>
        <taxon>Spermatophyta</taxon>
        <taxon>Magnoliopsida</taxon>
        <taxon>eudicotyledons</taxon>
        <taxon>Gunneridae</taxon>
        <taxon>Pentapetalae</taxon>
        <taxon>asterids</taxon>
        <taxon>lamiids</taxon>
        <taxon>Solanales</taxon>
        <taxon>Solanaceae</taxon>
        <taxon>Solanoideae</taxon>
        <taxon>Solaneae</taxon>
        <taxon>Solanum</taxon>
    </lineage>
</organism>